<evidence type="ECO:0000256" key="4">
    <source>
        <dbReference type="ARBA" id="ARBA00023157"/>
    </source>
</evidence>
<dbReference type="eggNOG" id="arCOG01296">
    <property type="taxonomic scope" value="Archaea"/>
</dbReference>
<keyword evidence="8" id="KW-1185">Reference proteome</keyword>
<dbReference type="RefSeq" id="WP_011839218.1">
    <property type="nucleotide sequence ID" value="NC_009033.1"/>
</dbReference>
<dbReference type="OrthoDB" id="27340at2157"/>
<dbReference type="PRINTS" id="PR00368">
    <property type="entry name" value="FADPNR"/>
</dbReference>
<dbReference type="Gene3D" id="3.50.50.60">
    <property type="entry name" value="FAD/NAD(P)-binding domain"/>
    <property type="match status" value="2"/>
</dbReference>
<evidence type="ECO:0000313" key="8">
    <source>
        <dbReference type="Proteomes" id="UP000000254"/>
    </source>
</evidence>
<dbReference type="KEGG" id="smr:Smar_0928"/>
<name>A3DN17_STAMF</name>
<proteinExistence type="predicted"/>
<evidence type="ECO:0000313" key="7">
    <source>
        <dbReference type="EMBL" id="ABN70027.1"/>
    </source>
</evidence>
<evidence type="ECO:0000256" key="1">
    <source>
        <dbReference type="ARBA" id="ARBA00022630"/>
    </source>
</evidence>
<organism evidence="7 8">
    <name type="scientific">Staphylothermus marinus (strain ATCC 43588 / DSM 3639 / JCM 9404 / F1)</name>
    <dbReference type="NCBI Taxonomy" id="399550"/>
    <lineage>
        <taxon>Archaea</taxon>
        <taxon>Thermoproteota</taxon>
        <taxon>Thermoprotei</taxon>
        <taxon>Desulfurococcales</taxon>
        <taxon>Desulfurococcaceae</taxon>
        <taxon>Staphylothermus</taxon>
    </lineage>
</organism>
<reference evidence="7 8" key="2">
    <citation type="journal article" date="2009" name="Stand. Genomic Sci.">
        <title>Complete genome sequence of Staphylothermus marinus Stetter and Fiala 1986 type strain F1.</title>
        <authorList>
            <person name="Anderson I.J."/>
            <person name="Sun H."/>
            <person name="Lapidus A."/>
            <person name="Copeland A."/>
            <person name="Glavina Del Rio T."/>
            <person name="Tice H."/>
            <person name="Dalin E."/>
            <person name="Lucas S."/>
            <person name="Barry K."/>
            <person name="Land M."/>
            <person name="Richardson P."/>
            <person name="Huber H."/>
            <person name="Kyrpides N.C."/>
        </authorList>
    </citation>
    <scope>NUCLEOTIDE SEQUENCE [LARGE SCALE GENOMIC DNA]</scope>
    <source>
        <strain evidence="8">ATCC 43588 / DSM 3639 / JCM 9404 / F1</strain>
    </source>
</reference>
<dbReference type="EMBL" id="CP000575">
    <property type="protein sequence ID" value="ABN70027.1"/>
    <property type="molecule type" value="Genomic_DNA"/>
</dbReference>
<dbReference type="InterPro" id="IPR050097">
    <property type="entry name" value="Ferredoxin-NADP_redctase_2"/>
</dbReference>
<gene>
    <name evidence="7" type="ordered locus">Smar_0928</name>
</gene>
<dbReference type="PRINTS" id="PR00469">
    <property type="entry name" value="PNDRDTASEII"/>
</dbReference>
<dbReference type="InterPro" id="IPR023753">
    <property type="entry name" value="FAD/NAD-binding_dom"/>
</dbReference>
<dbReference type="InterPro" id="IPR008255">
    <property type="entry name" value="Pyr_nucl-diS_OxRdtase_2_AS"/>
</dbReference>
<keyword evidence="4" id="KW-1015">Disulfide bond</keyword>
<dbReference type="GeneID" id="4907276"/>
<sequence>MTNSVRFRLTGIIPTPSKKEEKIYDVVVVGGGPAGLTAALYAARYQLKTIVVTKLLGGLVTEAPIVDDYPGLPEIPGNELVDKFVKHVRKYNVPIIIDEVINMIRKNNLWCVELRTTRRTICGYTVIYAIGSEKRKLGVPGEDRLAGRGISYCATCDGPLFKGKVVAVVGGGNSAFSSALYLASLASKVYVIHRREQFRAFPAYVERAKQDPKIEFITNTIIKEIIGDTKVRAIKLYNRATGDERILEVDGVFVEIGLIPPREFFEKIGVETDEYGYAKVGPDQSTNLPGVYVAGDAAGGPCKYRFEQIITAAAEGAKAADAAFKYILQNIKK</sequence>
<feature type="domain" description="FAD/NAD(P)-binding" evidence="6">
    <location>
        <begin position="24"/>
        <end position="316"/>
    </location>
</feature>
<evidence type="ECO:0000259" key="6">
    <source>
        <dbReference type="Pfam" id="PF07992"/>
    </source>
</evidence>
<dbReference type="Pfam" id="PF07992">
    <property type="entry name" value="Pyr_redox_2"/>
    <property type="match status" value="1"/>
</dbReference>
<reference evidence="8" key="1">
    <citation type="journal article" date="2009" name="BMC Genomics">
        <title>The complete genome sequence of Staphylothermus marinus reveals differences in sulfur metabolism among heterotrophic Crenarchaeota.</title>
        <authorList>
            <person name="Anderson I.J."/>
            <person name="Dharmarajan L."/>
            <person name="Rodriguez J."/>
            <person name="Hooper S."/>
            <person name="Porat I."/>
            <person name="Ulrich L.E."/>
            <person name="Elkins J.G."/>
            <person name="Mavromatis K."/>
            <person name="Sun H."/>
            <person name="Land M."/>
            <person name="Lapidus A."/>
            <person name="Lucas S."/>
            <person name="Barry K."/>
            <person name="Huber H."/>
            <person name="Zhulin I.B."/>
            <person name="Whitman W.B."/>
            <person name="Mukhopadhyay B."/>
            <person name="Woese C."/>
            <person name="Bristow J."/>
            <person name="Kyrpides N."/>
        </authorList>
    </citation>
    <scope>NUCLEOTIDE SEQUENCE [LARGE SCALE GENOMIC DNA]</scope>
    <source>
        <strain evidence="8">ATCC 43588 / DSM 3639 / JCM 9404 / F1</strain>
    </source>
</reference>
<keyword evidence="5" id="KW-0676">Redox-active center</keyword>
<evidence type="ECO:0000256" key="2">
    <source>
        <dbReference type="ARBA" id="ARBA00022827"/>
    </source>
</evidence>
<dbReference type="GO" id="GO:0004791">
    <property type="term" value="F:thioredoxin-disulfide reductase (NADPH) activity"/>
    <property type="evidence" value="ECO:0007669"/>
    <property type="project" value="UniProtKB-EC"/>
</dbReference>
<accession>A3DN17</accession>
<dbReference type="HOGENOM" id="CLU_031864_5_3_2"/>
<dbReference type="PROSITE" id="PS00573">
    <property type="entry name" value="PYRIDINE_REDOX_2"/>
    <property type="match status" value="1"/>
</dbReference>
<dbReference type="SUPFAM" id="SSF51905">
    <property type="entry name" value="FAD/NAD(P)-binding domain"/>
    <property type="match status" value="1"/>
</dbReference>
<evidence type="ECO:0000256" key="5">
    <source>
        <dbReference type="ARBA" id="ARBA00023284"/>
    </source>
</evidence>
<keyword evidence="2" id="KW-0274">FAD</keyword>
<dbReference type="AlphaFoldDB" id="A3DN17"/>
<dbReference type="Proteomes" id="UP000000254">
    <property type="component" value="Chromosome"/>
</dbReference>
<dbReference type="PANTHER" id="PTHR48105">
    <property type="entry name" value="THIOREDOXIN REDUCTASE 1-RELATED-RELATED"/>
    <property type="match status" value="1"/>
</dbReference>
<protein>
    <submittedName>
        <fullName evidence="7">Thioredoxin reductase (NADPH)</fullName>
        <ecNumber evidence="7">1.8.1.9</ecNumber>
    </submittedName>
</protein>
<keyword evidence="1" id="KW-0285">Flavoprotein</keyword>
<evidence type="ECO:0000256" key="3">
    <source>
        <dbReference type="ARBA" id="ARBA00023002"/>
    </source>
</evidence>
<dbReference type="InterPro" id="IPR036188">
    <property type="entry name" value="FAD/NAD-bd_sf"/>
</dbReference>
<keyword evidence="3 7" id="KW-0560">Oxidoreductase</keyword>
<dbReference type="STRING" id="399550.Smar_0928"/>
<dbReference type="EC" id="1.8.1.9" evidence="7"/>